<evidence type="ECO:0000256" key="1">
    <source>
        <dbReference type="SAM" id="MobiDB-lite"/>
    </source>
</evidence>
<keyword evidence="3" id="KW-1185">Reference proteome</keyword>
<feature type="region of interest" description="Disordered" evidence="1">
    <location>
        <begin position="1"/>
        <end position="26"/>
    </location>
</feature>
<gene>
    <name evidence="2" type="ORF">BPSY_2227</name>
</gene>
<proteinExistence type="predicted"/>
<reference evidence="2 3" key="1">
    <citation type="submission" date="2014-03" db="EMBL/GenBank/DDBJ databases">
        <title>Genomics of Bifidobacteria.</title>
        <authorList>
            <person name="Ventura M."/>
            <person name="Milani C."/>
            <person name="Lugli G.A."/>
        </authorList>
    </citation>
    <scope>NUCLEOTIDE SEQUENCE [LARGE SCALE GENOMIC DNA]</scope>
    <source>
        <strain evidence="2 3">LMG 21775</strain>
    </source>
</reference>
<dbReference type="EMBL" id="JGZI01000009">
    <property type="protein sequence ID" value="KFI82560.1"/>
    <property type="molecule type" value="Genomic_DNA"/>
</dbReference>
<dbReference type="GeneID" id="98301248"/>
<name>A0A087CH10_9BIFI</name>
<comment type="caution">
    <text evidence="2">The sequence shown here is derived from an EMBL/GenBank/DDBJ whole genome shotgun (WGS) entry which is preliminary data.</text>
</comment>
<accession>A0A087CH10</accession>
<organism evidence="2 3">
    <name type="scientific">Bifidobacterium psychraerophilum</name>
    <dbReference type="NCBI Taxonomy" id="218140"/>
    <lineage>
        <taxon>Bacteria</taxon>
        <taxon>Bacillati</taxon>
        <taxon>Actinomycetota</taxon>
        <taxon>Actinomycetes</taxon>
        <taxon>Bifidobacteriales</taxon>
        <taxon>Bifidobacteriaceae</taxon>
        <taxon>Bifidobacterium</taxon>
    </lineage>
</organism>
<sequence>MTSPKSAPVCANRSPPPAPVEETPITNRDEDFVRFVIDEVAKRQRAEDAFYADVDPKTGKVG</sequence>
<dbReference type="Proteomes" id="UP000029050">
    <property type="component" value="Unassembled WGS sequence"/>
</dbReference>
<protein>
    <submittedName>
        <fullName evidence="2">Uncharacterized protein</fullName>
    </submittedName>
</protein>
<dbReference type="RefSeq" id="WP_238556819.1">
    <property type="nucleotide sequence ID" value="NZ_BAABVZ010000003.1"/>
</dbReference>
<evidence type="ECO:0000313" key="2">
    <source>
        <dbReference type="EMBL" id="KFI82560.1"/>
    </source>
</evidence>
<evidence type="ECO:0000313" key="3">
    <source>
        <dbReference type="Proteomes" id="UP000029050"/>
    </source>
</evidence>
<dbReference type="AlphaFoldDB" id="A0A087CH10"/>